<dbReference type="AlphaFoldDB" id="A0A9D2GSU5"/>
<comment type="caution">
    <text evidence="1">The sequence shown here is derived from an EMBL/GenBank/DDBJ whole genome shotgun (WGS) entry which is preliminary data.</text>
</comment>
<evidence type="ECO:0000313" key="2">
    <source>
        <dbReference type="Proteomes" id="UP000824176"/>
    </source>
</evidence>
<proteinExistence type="predicted"/>
<dbReference type="Proteomes" id="UP000824176">
    <property type="component" value="Unassembled WGS sequence"/>
</dbReference>
<organism evidence="1 2">
    <name type="scientific">Candidatus Mucispirillum faecigallinarum</name>
    <dbReference type="NCBI Taxonomy" id="2838699"/>
    <lineage>
        <taxon>Bacteria</taxon>
        <taxon>Pseudomonadati</taxon>
        <taxon>Deferribacterota</taxon>
        <taxon>Deferribacteres</taxon>
        <taxon>Deferribacterales</taxon>
        <taxon>Mucispirillaceae</taxon>
        <taxon>Mucispirillum</taxon>
    </lineage>
</organism>
<accession>A0A9D2GSU5</accession>
<gene>
    <name evidence="1" type="ORF">H9804_01395</name>
</gene>
<reference evidence="1" key="2">
    <citation type="submission" date="2021-04" db="EMBL/GenBank/DDBJ databases">
        <authorList>
            <person name="Gilroy R."/>
        </authorList>
    </citation>
    <scope>NUCLEOTIDE SEQUENCE</scope>
    <source>
        <strain evidence="1">ChiW4-1371</strain>
    </source>
</reference>
<dbReference type="EMBL" id="DXAQ01000021">
    <property type="protein sequence ID" value="HIZ88576.1"/>
    <property type="molecule type" value="Genomic_DNA"/>
</dbReference>
<evidence type="ECO:0000313" key="1">
    <source>
        <dbReference type="EMBL" id="HIZ88576.1"/>
    </source>
</evidence>
<sequence>MEINNINNLNSIDNTNKSKLEAYNKLEKYNQINKENTNNNLNDAQSAYKLSISGNSSQKSKESSYYNSLNQDTSDGAQIINDTYMNEIVKNAQKTSKPDNVDMDDVSWGLLVKLGEDIGLTDPDKLAQLTVKDIEAYFYNKNIIERGQNLLKDSLTANEYVDLKNQKFNAEDYWDRVFDENGNKKDYNIYTINQTNTGLPLSKNEFFSDNGSLKLTDLSAASLQNILIANENKNTALFTYATKNVTVAGKEKTIAENQQEMIKSYNAMQEYATNTMSEYEQLQTIKSALKSSSLSAYLI</sequence>
<reference evidence="1" key="1">
    <citation type="journal article" date="2021" name="PeerJ">
        <title>Extensive microbial diversity within the chicken gut microbiome revealed by metagenomics and culture.</title>
        <authorList>
            <person name="Gilroy R."/>
            <person name="Ravi A."/>
            <person name="Getino M."/>
            <person name="Pursley I."/>
            <person name="Horton D.L."/>
            <person name="Alikhan N.F."/>
            <person name="Baker D."/>
            <person name="Gharbi K."/>
            <person name="Hall N."/>
            <person name="Watson M."/>
            <person name="Adriaenssens E.M."/>
            <person name="Foster-Nyarko E."/>
            <person name="Jarju S."/>
            <person name="Secka A."/>
            <person name="Antonio M."/>
            <person name="Oren A."/>
            <person name="Chaudhuri R.R."/>
            <person name="La Ragione R."/>
            <person name="Hildebrand F."/>
            <person name="Pallen M.J."/>
        </authorList>
    </citation>
    <scope>NUCLEOTIDE SEQUENCE</scope>
    <source>
        <strain evidence="1">ChiW4-1371</strain>
    </source>
</reference>
<name>A0A9D2GSU5_9BACT</name>
<protein>
    <submittedName>
        <fullName evidence="1">Uncharacterized protein</fullName>
    </submittedName>
</protein>